<accession>A0A6J5PBC7</accession>
<dbReference type="EMBL" id="LR796816">
    <property type="protein sequence ID" value="CAB4167722.1"/>
    <property type="molecule type" value="Genomic_DNA"/>
</dbReference>
<gene>
    <name evidence="3" type="ORF">UFOVP1292_52</name>
    <name evidence="4" type="ORF">UFOVP1411_43</name>
    <name evidence="1" type="ORF">UFOVP859_43</name>
    <name evidence="2" type="ORF">UFOVP882_41</name>
</gene>
<evidence type="ECO:0000313" key="2">
    <source>
        <dbReference type="EMBL" id="CAB4168507.1"/>
    </source>
</evidence>
<organism evidence="2">
    <name type="scientific">uncultured Caudovirales phage</name>
    <dbReference type="NCBI Taxonomy" id="2100421"/>
    <lineage>
        <taxon>Viruses</taxon>
        <taxon>Duplodnaviria</taxon>
        <taxon>Heunggongvirae</taxon>
        <taxon>Uroviricota</taxon>
        <taxon>Caudoviricetes</taxon>
        <taxon>Peduoviridae</taxon>
        <taxon>Maltschvirus</taxon>
        <taxon>Maltschvirus maltsch</taxon>
    </lineage>
</organism>
<dbReference type="EMBL" id="LR797357">
    <property type="protein sequence ID" value="CAB4205213.1"/>
    <property type="molecule type" value="Genomic_DNA"/>
</dbReference>
<dbReference type="EMBL" id="LR796826">
    <property type="protein sequence ID" value="CAB4168507.1"/>
    <property type="molecule type" value="Genomic_DNA"/>
</dbReference>
<reference evidence="2" key="1">
    <citation type="submission" date="2020-05" db="EMBL/GenBank/DDBJ databases">
        <authorList>
            <person name="Chiriac C."/>
            <person name="Salcher M."/>
            <person name="Ghai R."/>
            <person name="Kavagutti S V."/>
        </authorList>
    </citation>
    <scope>NUCLEOTIDE SEQUENCE</scope>
</reference>
<name>A0A6J5PBC7_9CAUD</name>
<sequence>MEHTKKSVSIDNFLSTLNGGKVRRKVIEVGGCMTCGATGLRTYNFKDADSIREYCISGMCQSCQDVAFAPQEDDDQ</sequence>
<evidence type="ECO:0000313" key="3">
    <source>
        <dbReference type="EMBL" id="CAB4196448.1"/>
    </source>
</evidence>
<evidence type="ECO:0000313" key="1">
    <source>
        <dbReference type="EMBL" id="CAB4167722.1"/>
    </source>
</evidence>
<protein>
    <submittedName>
        <fullName evidence="2">Uncharacterized protein</fullName>
    </submittedName>
</protein>
<proteinExistence type="predicted"/>
<dbReference type="EMBL" id="LR797251">
    <property type="protein sequence ID" value="CAB4196448.1"/>
    <property type="molecule type" value="Genomic_DNA"/>
</dbReference>
<evidence type="ECO:0000313" key="4">
    <source>
        <dbReference type="EMBL" id="CAB4205213.1"/>
    </source>
</evidence>